<evidence type="ECO:0000313" key="1">
    <source>
        <dbReference type="EMBL" id="UTT61521.1"/>
    </source>
</evidence>
<accession>A0ABY5FUS1</accession>
<gene>
    <name evidence="1" type="ORF">NNL39_07455</name>
</gene>
<reference evidence="1" key="1">
    <citation type="submission" date="2022-07" db="EMBL/GenBank/DDBJ databases">
        <title>Taxonomic analysis of Microcella humidisoli nov. sp., isolated from riverside soil.</title>
        <authorList>
            <person name="Molina K.M."/>
            <person name="Kim S.B."/>
        </authorList>
    </citation>
    <scope>NUCLEOTIDE SEQUENCE</scope>
    <source>
        <strain evidence="1">MMS21-STM10</strain>
    </source>
</reference>
<name>A0ABY5FUS1_9MICO</name>
<evidence type="ECO:0000313" key="2">
    <source>
        <dbReference type="Proteomes" id="UP001060039"/>
    </source>
</evidence>
<dbReference type="RefSeq" id="WP_255158479.1">
    <property type="nucleotide sequence ID" value="NZ_CP101497.1"/>
</dbReference>
<dbReference type="EMBL" id="CP101497">
    <property type="protein sequence ID" value="UTT61521.1"/>
    <property type="molecule type" value="Genomic_DNA"/>
</dbReference>
<organism evidence="1 2">
    <name type="scientific">Microcella humidisoli</name>
    <dbReference type="NCBI Taxonomy" id="2963406"/>
    <lineage>
        <taxon>Bacteria</taxon>
        <taxon>Bacillati</taxon>
        <taxon>Actinomycetota</taxon>
        <taxon>Actinomycetes</taxon>
        <taxon>Micrococcales</taxon>
        <taxon>Microbacteriaceae</taxon>
        <taxon>Microcella</taxon>
    </lineage>
</organism>
<dbReference type="Proteomes" id="UP001060039">
    <property type="component" value="Chromosome"/>
</dbReference>
<proteinExistence type="predicted"/>
<keyword evidence="2" id="KW-1185">Reference proteome</keyword>
<protein>
    <submittedName>
        <fullName evidence="1">Thioredoxin family protein</fullName>
    </submittedName>
</protein>
<sequence>MEITLQYFDGCPNWTKADELLQVLARENPSLEVRTQRIATPAEADASSFYGSPSFLIDGRPLFELPDSTPGLACRVYRTPSGLAGSPTLEQLRAAIDAAGRFDR</sequence>